<evidence type="ECO:0000313" key="2">
    <source>
        <dbReference type="EMBL" id="CAD1848300.1"/>
    </source>
</evidence>
<protein>
    <submittedName>
        <fullName evidence="2">Uncharacterized protein</fullName>
    </submittedName>
</protein>
<organism evidence="2">
    <name type="scientific">Ananas comosus var. bracteatus</name>
    <name type="common">red pineapple</name>
    <dbReference type="NCBI Taxonomy" id="296719"/>
    <lineage>
        <taxon>Eukaryota</taxon>
        <taxon>Viridiplantae</taxon>
        <taxon>Streptophyta</taxon>
        <taxon>Embryophyta</taxon>
        <taxon>Tracheophyta</taxon>
        <taxon>Spermatophyta</taxon>
        <taxon>Magnoliopsida</taxon>
        <taxon>Liliopsida</taxon>
        <taxon>Poales</taxon>
        <taxon>Bromeliaceae</taxon>
        <taxon>Bromelioideae</taxon>
        <taxon>Ananas</taxon>
    </lineage>
</organism>
<dbReference type="EMBL" id="CAJEUB010000077">
    <property type="protein sequence ID" value="CAD1848300.1"/>
    <property type="molecule type" value="Genomic_DNA"/>
</dbReference>
<keyword evidence="1" id="KW-0812">Transmembrane</keyword>
<keyword evidence="1" id="KW-1133">Transmembrane helix</keyword>
<keyword evidence="1" id="KW-0472">Membrane</keyword>
<reference evidence="2" key="1">
    <citation type="submission" date="2020-07" db="EMBL/GenBank/DDBJ databases">
        <authorList>
            <person name="Lin J."/>
        </authorList>
    </citation>
    <scope>NUCLEOTIDE SEQUENCE</scope>
</reference>
<gene>
    <name evidence="2" type="ORF">CB5_LOCUS31511</name>
</gene>
<sequence>MLANGSHRSGVLLFLAQTAQLSIKQQFEQIKIHSKEKDSKLPQTYFFFFILWCAFVVESNDVSINGVMLMLMMMGQDNHHFLAKAKFAWIKALQQFSFETRVGKESHHPFYNWNKQQLKILF</sequence>
<accession>A0A6V7QYE9</accession>
<name>A0A6V7QYE9_ANACO</name>
<dbReference type="AlphaFoldDB" id="A0A6V7QYE9"/>
<evidence type="ECO:0000256" key="1">
    <source>
        <dbReference type="SAM" id="Phobius"/>
    </source>
</evidence>
<feature type="transmembrane region" description="Helical" evidence="1">
    <location>
        <begin position="45"/>
        <end position="71"/>
    </location>
</feature>
<proteinExistence type="predicted"/>